<keyword evidence="1" id="KW-0732">Signal</keyword>
<protein>
    <submittedName>
        <fullName evidence="2">Uncharacterized protein</fullName>
    </submittedName>
</protein>
<reference evidence="2 3" key="1">
    <citation type="submission" date="2017-10" db="EMBL/GenBank/DDBJ databases">
        <title>Paenichitinophaga pekingensis gen. nov., sp. nov., isolated from activated sludge.</title>
        <authorList>
            <person name="Jin D."/>
            <person name="Kong X."/>
            <person name="Deng Y."/>
            <person name="Bai Z."/>
        </authorList>
    </citation>
    <scope>NUCLEOTIDE SEQUENCE [LARGE SCALE GENOMIC DNA]</scope>
    <source>
        <strain evidence="2 3">13</strain>
    </source>
</reference>
<feature type="chain" id="PRO_5013127071" evidence="1">
    <location>
        <begin position="22"/>
        <end position="199"/>
    </location>
</feature>
<keyword evidence="3" id="KW-1185">Reference proteome</keyword>
<dbReference type="PROSITE" id="PS51257">
    <property type="entry name" value="PROKAR_LIPOPROTEIN"/>
    <property type="match status" value="1"/>
</dbReference>
<dbReference type="Proteomes" id="UP000220133">
    <property type="component" value="Chromosome"/>
</dbReference>
<evidence type="ECO:0000313" key="3">
    <source>
        <dbReference type="Proteomes" id="UP000220133"/>
    </source>
</evidence>
<name>A0A291QQG9_9BACT</name>
<evidence type="ECO:0000313" key="2">
    <source>
        <dbReference type="EMBL" id="ATL46177.1"/>
    </source>
</evidence>
<feature type="signal peptide" evidence="1">
    <location>
        <begin position="1"/>
        <end position="21"/>
    </location>
</feature>
<sequence length="199" mass="23133">MKKIFQIATLLIAFSSCSTQAQDPQKAWEKIVRLLQQEANYFQGKQGYIKLGESAYNTFTLQELNIEPFRISSAYQLEDRFNNEPTTLLIEEILVFDESLGMPKVKRAGLWYDYDYYFEAFPEETFLLIEFSDESPFIQQDKMSYTTIATGTIDTNVQESTTTSIILPIRSKKAKNIFQAIQAYNLINLKPFLDKDRMH</sequence>
<evidence type="ECO:0000256" key="1">
    <source>
        <dbReference type="SAM" id="SignalP"/>
    </source>
</evidence>
<dbReference type="EMBL" id="CP023777">
    <property type="protein sequence ID" value="ATL46177.1"/>
    <property type="molecule type" value="Genomic_DNA"/>
</dbReference>
<organism evidence="2 3">
    <name type="scientific">Chitinophaga caeni</name>
    <dbReference type="NCBI Taxonomy" id="2029983"/>
    <lineage>
        <taxon>Bacteria</taxon>
        <taxon>Pseudomonadati</taxon>
        <taxon>Bacteroidota</taxon>
        <taxon>Chitinophagia</taxon>
        <taxon>Chitinophagales</taxon>
        <taxon>Chitinophagaceae</taxon>
        <taxon>Chitinophaga</taxon>
    </lineage>
</organism>
<accession>A0A291QQG9</accession>
<dbReference type="OrthoDB" id="1456914at2"/>
<gene>
    <name evidence="2" type="ORF">COR50_02780</name>
</gene>
<dbReference type="AlphaFoldDB" id="A0A291QQG9"/>
<dbReference type="RefSeq" id="WP_098192566.1">
    <property type="nucleotide sequence ID" value="NZ_CP023777.1"/>
</dbReference>
<proteinExistence type="predicted"/>
<dbReference type="KEGG" id="cbae:COR50_02780"/>